<dbReference type="InterPro" id="IPR036291">
    <property type="entry name" value="NAD(P)-bd_dom_sf"/>
</dbReference>
<evidence type="ECO:0000256" key="1">
    <source>
        <dbReference type="ARBA" id="ARBA00006484"/>
    </source>
</evidence>
<dbReference type="GO" id="GO:0016491">
    <property type="term" value="F:oxidoreductase activity"/>
    <property type="evidence" value="ECO:0007669"/>
    <property type="project" value="UniProtKB-KW"/>
</dbReference>
<dbReference type="Gene3D" id="3.40.50.720">
    <property type="entry name" value="NAD(P)-binding Rossmann-like Domain"/>
    <property type="match status" value="1"/>
</dbReference>
<reference evidence="4" key="1">
    <citation type="submission" date="2016-03" db="EMBL/GenBank/DDBJ databases">
        <authorList>
            <person name="Ploux O."/>
        </authorList>
    </citation>
    <scope>NUCLEOTIDE SEQUENCE [LARGE SCALE GENOMIC DNA]</scope>
    <source>
        <strain evidence="4">BS258</strain>
    </source>
</reference>
<dbReference type="SUPFAM" id="SSF51735">
    <property type="entry name" value="NAD(P)-binding Rossmann-fold domains"/>
    <property type="match status" value="1"/>
</dbReference>
<comment type="similarity">
    <text evidence="1">Belongs to the short-chain dehydrogenases/reductases (SDR) family.</text>
</comment>
<dbReference type="NCBIfam" id="NF005559">
    <property type="entry name" value="PRK07231.1"/>
    <property type="match status" value="1"/>
</dbReference>
<dbReference type="InterPro" id="IPR002347">
    <property type="entry name" value="SDR_fam"/>
</dbReference>
<dbReference type="InterPro" id="IPR020904">
    <property type="entry name" value="Sc_DH/Rdtase_CS"/>
</dbReference>
<keyword evidence="2" id="KW-0560">Oxidoreductase</keyword>
<proteinExistence type="inferred from homology"/>
<dbReference type="CDD" id="cd05233">
    <property type="entry name" value="SDR_c"/>
    <property type="match status" value="1"/>
</dbReference>
<dbReference type="EMBL" id="CP014869">
    <property type="protein sequence ID" value="AMT92836.1"/>
    <property type="molecule type" value="Genomic_DNA"/>
</dbReference>
<organism evidence="3 4">
    <name type="scientific">Brevibacterium linens</name>
    <dbReference type="NCBI Taxonomy" id="1703"/>
    <lineage>
        <taxon>Bacteria</taxon>
        <taxon>Bacillati</taxon>
        <taxon>Actinomycetota</taxon>
        <taxon>Actinomycetes</taxon>
        <taxon>Micrococcales</taxon>
        <taxon>Brevibacteriaceae</taxon>
        <taxon>Brevibacterium</taxon>
    </lineage>
</organism>
<dbReference type="PROSITE" id="PS00061">
    <property type="entry name" value="ADH_SHORT"/>
    <property type="match status" value="1"/>
</dbReference>
<evidence type="ECO:0000256" key="2">
    <source>
        <dbReference type="ARBA" id="ARBA00023002"/>
    </source>
</evidence>
<dbReference type="PRINTS" id="PR00081">
    <property type="entry name" value="GDHRDH"/>
</dbReference>
<protein>
    <submittedName>
        <fullName evidence="3">3-ketoacyl-ACP reductase</fullName>
    </submittedName>
</protein>
<dbReference type="PANTHER" id="PTHR43943">
    <property type="entry name" value="DEHYDROGENASE/REDUCTASE (SDR FAMILY) MEMBER 4"/>
    <property type="match status" value="1"/>
</dbReference>
<dbReference type="PANTHER" id="PTHR43943:SF2">
    <property type="entry name" value="DEHYDROGENASE_REDUCTASE 4"/>
    <property type="match status" value="1"/>
</dbReference>
<dbReference type="AlphaFoldDB" id="A0A144MAB2"/>
<dbReference type="FunFam" id="3.40.50.720:FF:000084">
    <property type="entry name" value="Short-chain dehydrogenase reductase"/>
    <property type="match status" value="1"/>
</dbReference>
<dbReference type="RefSeq" id="WP_062860696.1">
    <property type="nucleotide sequence ID" value="NZ_CP014869.1"/>
</dbReference>
<evidence type="ECO:0000313" key="4">
    <source>
        <dbReference type="Proteomes" id="UP000075950"/>
    </source>
</evidence>
<name>A0A144MAB2_BRELN</name>
<accession>A0A144MAB2</accession>
<dbReference type="PRINTS" id="PR00080">
    <property type="entry name" value="SDRFAMILY"/>
</dbReference>
<dbReference type="Proteomes" id="UP000075950">
    <property type="component" value="Chromosome"/>
</dbReference>
<gene>
    <name evidence="3" type="ORF">A2T55_02700</name>
</gene>
<evidence type="ECO:0000313" key="3">
    <source>
        <dbReference type="EMBL" id="AMT92836.1"/>
    </source>
</evidence>
<dbReference type="Pfam" id="PF13561">
    <property type="entry name" value="adh_short_C2"/>
    <property type="match status" value="1"/>
</dbReference>
<dbReference type="KEGG" id="bly:A2T55_02700"/>
<sequence length="259" mass="26869">MSEPTIGRRFEGQVALVTGSSRGIGLGIAKRLQAEGATVVLTARKPEPLAETVAEFPDGTAIGIAGKADDPAHRAEVYDTIAQKFGRLDVLVTNVGINPVYGETVDIDLDAARKILEVNVLGTLAWIQGAVNHEGLHFRENKGRILSISSVAGQNPSEGIGMYGVSKAAVAHLVKTLAVELGPDIRVNGIAPAVVKTRFATALYEGKEEEVTAAYPAGRLGTPEDIGAAAAYLTSSDSDWITAQILTADGGLITAGGTA</sequence>